<evidence type="ECO:0000313" key="1">
    <source>
        <dbReference type="EMBL" id="BCJ42055.1"/>
    </source>
</evidence>
<name>A0ABM7LS00_9ACTN</name>
<proteinExistence type="predicted"/>
<dbReference type="EMBL" id="AP023356">
    <property type="protein sequence ID" value="BCJ42055.1"/>
    <property type="molecule type" value="Genomic_DNA"/>
</dbReference>
<protein>
    <submittedName>
        <fullName evidence="1">Uncharacterized protein</fullName>
    </submittedName>
</protein>
<evidence type="ECO:0000313" key="2">
    <source>
        <dbReference type="Proteomes" id="UP000676967"/>
    </source>
</evidence>
<accession>A0ABM7LS00</accession>
<sequence>MPPTTALIQRVLAAAAEVLIVEAPPDKVDDPDAARLTVTGARIDELSRLLAIEDGGNGDRCRCRGWPTILVRDAGGAEIARWSLHHQTGIRAMGDSDADLLDGRALSGWLAQHGLTGSLRMEQRLAEQETKRADRRLRWLRAAPPGLAEAAEPVSRSEEDAEERLAALVARRYPDAIERIRALITWAGFSPRQGDGGTPWHELAPHRLLLTEPQDLIFTALAAAPLGPAQLDGVAELVTALEWNESPVPEPLRAQLIEHVTATGTDPMRFRMRHGYGRPSGG</sequence>
<organism evidence="1 2">
    <name type="scientific">Actinoplanes ianthinogenes</name>
    <dbReference type="NCBI Taxonomy" id="122358"/>
    <lineage>
        <taxon>Bacteria</taxon>
        <taxon>Bacillati</taxon>
        <taxon>Actinomycetota</taxon>
        <taxon>Actinomycetes</taxon>
        <taxon>Micromonosporales</taxon>
        <taxon>Micromonosporaceae</taxon>
        <taxon>Actinoplanes</taxon>
    </lineage>
</organism>
<gene>
    <name evidence="1" type="ORF">Aiant_27120</name>
</gene>
<dbReference type="Proteomes" id="UP000676967">
    <property type="component" value="Chromosome"/>
</dbReference>
<reference evidence="1 2" key="1">
    <citation type="submission" date="2020-08" db="EMBL/GenBank/DDBJ databases">
        <title>Whole genome shotgun sequence of Actinoplanes ianthinogenes NBRC 13996.</title>
        <authorList>
            <person name="Komaki H."/>
            <person name="Tamura T."/>
        </authorList>
    </citation>
    <scope>NUCLEOTIDE SEQUENCE [LARGE SCALE GENOMIC DNA]</scope>
    <source>
        <strain evidence="1 2">NBRC 13996</strain>
    </source>
</reference>
<keyword evidence="2" id="KW-1185">Reference proteome</keyword>